<accession>A0ABU9BKL4</accession>
<dbReference type="RefSeq" id="WP_341424750.1">
    <property type="nucleotide sequence ID" value="NZ_JBBUTG010000003.1"/>
</dbReference>
<evidence type="ECO:0000313" key="2">
    <source>
        <dbReference type="Proteomes" id="UP001371218"/>
    </source>
</evidence>
<dbReference type="Proteomes" id="UP001371218">
    <property type="component" value="Unassembled WGS sequence"/>
</dbReference>
<comment type="caution">
    <text evidence="1">The sequence shown here is derived from an EMBL/GenBank/DDBJ whole genome shotgun (WGS) entry which is preliminary data.</text>
</comment>
<keyword evidence="2" id="KW-1185">Reference proteome</keyword>
<gene>
    <name evidence="1" type="ORF">AACH06_06045</name>
</gene>
<reference evidence="1 2" key="1">
    <citation type="submission" date="2024-04" db="EMBL/GenBank/DDBJ databases">
        <title>Novel species of the genus Ideonella isolated from streams.</title>
        <authorList>
            <person name="Lu H."/>
        </authorList>
    </citation>
    <scope>NUCLEOTIDE SEQUENCE [LARGE SCALE GENOMIC DNA]</scope>
    <source>
        <strain evidence="1 2">DXS29W</strain>
    </source>
</reference>
<organism evidence="1 2">
    <name type="scientific">Ideonella lacteola</name>
    <dbReference type="NCBI Taxonomy" id="2984193"/>
    <lineage>
        <taxon>Bacteria</taxon>
        <taxon>Pseudomonadati</taxon>
        <taxon>Pseudomonadota</taxon>
        <taxon>Betaproteobacteria</taxon>
        <taxon>Burkholderiales</taxon>
        <taxon>Sphaerotilaceae</taxon>
        <taxon>Ideonella</taxon>
    </lineage>
</organism>
<name>A0ABU9BKL4_9BURK</name>
<protein>
    <submittedName>
        <fullName evidence="1">Uncharacterized protein</fullName>
    </submittedName>
</protein>
<proteinExistence type="predicted"/>
<dbReference type="EMBL" id="JBBUTG010000003">
    <property type="protein sequence ID" value="MEK8030381.1"/>
    <property type="molecule type" value="Genomic_DNA"/>
</dbReference>
<sequence length="188" mass="20090">MSSRYIRTAAGQAEIQARALKLSRPVRNLLLVINDSRTIEDWLVQVHGVTPDDVALLRSEGLIAEAGMAPVASVAPVAAPRAAAKTPDLREAAGKPAAAEVPDNDADWVRTQQVIRMAGYNSLYDALTSVGKAKLGLMRGYRFALEVEKCSGPDELRALALKFAEQLRAEYGMAAVGELTYAIGAVKA</sequence>
<evidence type="ECO:0000313" key="1">
    <source>
        <dbReference type="EMBL" id="MEK8030381.1"/>
    </source>
</evidence>